<dbReference type="InterPro" id="IPR016490">
    <property type="entry name" value="Tscrpt_reg_HTH_AF0396-typ3"/>
</dbReference>
<name>A0AAE3HD35_9EURY</name>
<accession>A0AAE3HD35</accession>
<protein>
    <recommendedName>
        <fullName evidence="1">Methanogenesis regulatory protein FilR1 middle domain-containing protein</fullName>
    </recommendedName>
</protein>
<evidence type="ECO:0000313" key="2">
    <source>
        <dbReference type="EMBL" id="MCQ6963807.1"/>
    </source>
</evidence>
<evidence type="ECO:0000313" key="3">
    <source>
        <dbReference type="Proteomes" id="UP001206983"/>
    </source>
</evidence>
<reference evidence="2 3" key="1">
    <citation type="journal article" date="2011" name="Appl. Environ. Microbiol.">
        <title>Methanogenic archaea isolated from Taiwan's Chelungpu fault.</title>
        <authorList>
            <person name="Wu S.Y."/>
            <person name="Lai M.C."/>
        </authorList>
    </citation>
    <scope>NUCLEOTIDE SEQUENCE [LARGE SCALE GENOMIC DNA]</scope>
    <source>
        <strain evidence="2 3">St545Mb</strain>
    </source>
</reference>
<feature type="domain" description="Methanogenesis regulatory protein FilR1 middle" evidence="1">
    <location>
        <begin position="127"/>
        <end position="253"/>
    </location>
</feature>
<dbReference type="Pfam" id="PF08350">
    <property type="entry name" value="FilR1_middle"/>
    <property type="match status" value="1"/>
</dbReference>
<keyword evidence="3" id="KW-1185">Reference proteome</keyword>
<sequence>MSEQLIDIIFSCEERKKILLFLKSGPQETEFILESLETGRQALLPHLSVLEDSFLVTRFGDMWELTTIGQLMVSKMISLLSTADVLDSGIDYWGTHNLDFIPYRLIGRINELGNCKVIDTPLSDAYELNREIVQTSFMSGSLFAATRLFDPKYLASLSGLAQKNVAIYLILSRAMLDKAGTFYSKNLEGLVKNRSVHFYVYPKELAFQDFMYNEYYLLLHLLKSNGEYDSKGILCSNPLAAEWGRDLFGYYLKDSAPVSQIRPLLESLV</sequence>
<dbReference type="RefSeq" id="WP_256623713.1">
    <property type="nucleotide sequence ID" value="NZ_JTEO01000010.1"/>
</dbReference>
<proteinExistence type="predicted"/>
<evidence type="ECO:0000259" key="1">
    <source>
        <dbReference type="Pfam" id="PF08350"/>
    </source>
</evidence>
<dbReference type="EMBL" id="JTEO01000010">
    <property type="protein sequence ID" value="MCQ6963807.1"/>
    <property type="molecule type" value="Genomic_DNA"/>
</dbReference>
<dbReference type="InterPro" id="IPR013561">
    <property type="entry name" value="FilR1_middle_dom"/>
</dbReference>
<dbReference type="InterPro" id="IPR036390">
    <property type="entry name" value="WH_DNA-bd_sf"/>
</dbReference>
<gene>
    <name evidence="2" type="ORF">PV02_12110</name>
</gene>
<dbReference type="SUPFAM" id="SSF46785">
    <property type="entry name" value="Winged helix' DNA-binding domain"/>
    <property type="match status" value="1"/>
</dbReference>
<dbReference type="InterPro" id="IPR036388">
    <property type="entry name" value="WH-like_DNA-bd_sf"/>
</dbReference>
<dbReference type="Proteomes" id="UP001206983">
    <property type="component" value="Unassembled WGS sequence"/>
</dbReference>
<dbReference type="AlphaFoldDB" id="A0AAE3HD35"/>
<comment type="caution">
    <text evidence="2">The sequence shown here is derived from an EMBL/GenBank/DDBJ whole genome shotgun (WGS) entry which is preliminary data.</text>
</comment>
<dbReference type="Gene3D" id="1.10.10.10">
    <property type="entry name" value="Winged helix-like DNA-binding domain superfamily/Winged helix DNA-binding domain"/>
    <property type="match status" value="1"/>
</dbReference>
<dbReference type="PIRSF" id="PIRSF006692">
    <property type="entry name" value="TF_HTH_AF0396_prd"/>
    <property type="match status" value="1"/>
</dbReference>
<organism evidence="2 3">
    <name type="scientific">Methanolobus chelungpuianus</name>
    <dbReference type="NCBI Taxonomy" id="502115"/>
    <lineage>
        <taxon>Archaea</taxon>
        <taxon>Methanobacteriati</taxon>
        <taxon>Methanobacteriota</taxon>
        <taxon>Stenosarchaea group</taxon>
        <taxon>Methanomicrobia</taxon>
        <taxon>Methanosarcinales</taxon>
        <taxon>Methanosarcinaceae</taxon>
        <taxon>Methanolobus</taxon>
    </lineage>
</organism>